<protein>
    <recommendedName>
        <fullName evidence="3">Nucleotidyltransferase</fullName>
    </recommendedName>
</protein>
<proteinExistence type="predicted"/>
<organism evidence="1 2">
    <name type="scientific">Chryseobacterium indoltheticum</name>
    <dbReference type="NCBI Taxonomy" id="254"/>
    <lineage>
        <taxon>Bacteria</taxon>
        <taxon>Pseudomonadati</taxon>
        <taxon>Bacteroidota</taxon>
        <taxon>Flavobacteriia</taxon>
        <taxon>Flavobacteriales</taxon>
        <taxon>Weeksellaceae</taxon>
        <taxon>Chryseobacterium group</taxon>
        <taxon>Chryseobacterium</taxon>
    </lineage>
</organism>
<dbReference type="Pfam" id="PF18144">
    <property type="entry name" value="SMODS"/>
    <property type="match status" value="1"/>
</dbReference>
<dbReference type="AlphaFoldDB" id="A0A381FF34"/>
<evidence type="ECO:0008006" key="3">
    <source>
        <dbReference type="Google" id="ProtNLM"/>
    </source>
</evidence>
<dbReference type="Proteomes" id="UP000254282">
    <property type="component" value="Unassembled WGS sequence"/>
</dbReference>
<gene>
    <name evidence="1" type="ORF">NCTC13532_01126</name>
</gene>
<sequence>MSNRQYMAKSVNQAFEEFNINTVNLIKENTDNARRSRDWLIDQLVSFPENVEDFPNDYPEKHIKYGSFARNTKIRPLDDIDLMYCLNASNAYYSIDFSNRNTYHIHTQNSSDELKKLSDNDILNSIKVVNKFVRALKTVPQYANSEIKRNQEAAVLNLTSYAWSYDIVPCFYTVNGFYLIPDGSGFWKATNPIIDHDNIKNTNRMYGGKIYQLVRTLKYWNANFTNPKMSSYLFEVLIINFVKQNRQSEYIDINIKEFFRYLKTNISYDVNDPKNIQGNINNLTFEERRRIHNKAEECYQYALTALDFETNHKSQEKAIENWRKIFGEKFPKFI</sequence>
<reference evidence="1 2" key="1">
    <citation type="submission" date="2018-06" db="EMBL/GenBank/DDBJ databases">
        <authorList>
            <consortium name="Pathogen Informatics"/>
            <person name="Doyle S."/>
        </authorList>
    </citation>
    <scope>NUCLEOTIDE SEQUENCE [LARGE SCALE GENOMIC DNA]</scope>
    <source>
        <strain evidence="1 2">NCTC13532</strain>
    </source>
</reference>
<name>A0A381FF34_9FLAO</name>
<accession>A0A381FF34</accession>
<dbReference type="Gene3D" id="3.30.460.90">
    <property type="match status" value="1"/>
</dbReference>
<evidence type="ECO:0000313" key="1">
    <source>
        <dbReference type="EMBL" id="SUX45093.1"/>
    </source>
</evidence>
<evidence type="ECO:0000313" key="2">
    <source>
        <dbReference type="Proteomes" id="UP000254282"/>
    </source>
</evidence>
<dbReference type="EMBL" id="UFVR01000004">
    <property type="protein sequence ID" value="SUX45093.1"/>
    <property type="molecule type" value="Genomic_DNA"/>
</dbReference>